<dbReference type="InterPro" id="IPR009936">
    <property type="entry name" value="DUF1468"/>
</dbReference>
<feature type="domain" description="DUF1468" evidence="2">
    <location>
        <begin position="12"/>
        <end position="137"/>
    </location>
</feature>
<feature type="transmembrane region" description="Helical" evidence="1">
    <location>
        <begin position="92"/>
        <end position="109"/>
    </location>
</feature>
<sequence length="153" mass="15682">MVAVGLGSFAASFGIDVQEQGGIAPRVFPMAGALLIAMLGAVQAGLGFSRAGPEPESRMAAEAGVHARDAWHIAGLLALSAAYVIGINYFGYLVSTAAAAPVALCLFGVRSIPGFAAAAVLCPAIYHLVFFVGLGVFPPYGLWFDLLDVIQGN</sequence>
<feature type="transmembrane region" description="Helical" evidence="1">
    <location>
        <begin position="30"/>
        <end position="49"/>
    </location>
</feature>
<evidence type="ECO:0000259" key="2">
    <source>
        <dbReference type="Pfam" id="PF07331"/>
    </source>
</evidence>
<evidence type="ECO:0000256" key="1">
    <source>
        <dbReference type="SAM" id="Phobius"/>
    </source>
</evidence>
<keyword evidence="1" id="KW-0812">Transmembrane</keyword>
<keyword evidence="1" id="KW-1133">Transmembrane helix</keyword>
<gene>
    <name evidence="3" type="ORF">F4Y60_08560</name>
</gene>
<feature type="transmembrane region" description="Helical" evidence="1">
    <location>
        <begin position="70"/>
        <end position="86"/>
    </location>
</feature>
<dbReference type="AlphaFoldDB" id="A0A6B0Y2V2"/>
<proteinExistence type="predicted"/>
<keyword evidence="1" id="KW-0472">Membrane</keyword>
<dbReference type="Pfam" id="PF07331">
    <property type="entry name" value="TctB"/>
    <property type="match status" value="1"/>
</dbReference>
<protein>
    <submittedName>
        <fullName evidence="3">Tripartite tricarboxylate transporter TctB family protein</fullName>
    </submittedName>
</protein>
<evidence type="ECO:0000313" key="3">
    <source>
        <dbReference type="EMBL" id="MXY34129.1"/>
    </source>
</evidence>
<organism evidence="3">
    <name type="scientific">Boseongicola sp. SB0664_bin_43</name>
    <dbReference type="NCBI Taxonomy" id="2604844"/>
    <lineage>
        <taxon>Bacteria</taxon>
        <taxon>Pseudomonadati</taxon>
        <taxon>Pseudomonadota</taxon>
        <taxon>Alphaproteobacteria</taxon>
        <taxon>Rhodobacterales</taxon>
        <taxon>Paracoccaceae</taxon>
        <taxon>Boseongicola</taxon>
    </lineage>
</organism>
<name>A0A6B0Y2V2_9RHOB</name>
<reference evidence="3" key="1">
    <citation type="submission" date="2019-09" db="EMBL/GenBank/DDBJ databases">
        <title>Characterisation of the sponge microbiome using genome-centric metagenomics.</title>
        <authorList>
            <person name="Engelberts J.P."/>
            <person name="Robbins S.J."/>
            <person name="De Goeij J.M."/>
            <person name="Aranda M."/>
            <person name="Bell S.C."/>
            <person name="Webster N.S."/>
        </authorList>
    </citation>
    <scope>NUCLEOTIDE SEQUENCE</scope>
    <source>
        <strain evidence="3">SB0664_bin_43</strain>
    </source>
</reference>
<accession>A0A6B0Y2V2</accession>
<feature type="transmembrane region" description="Helical" evidence="1">
    <location>
        <begin position="116"/>
        <end position="137"/>
    </location>
</feature>
<dbReference type="EMBL" id="VXRY01000338">
    <property type="protein sequence ID" value="MXY34129.1"/>
    <property type="molecule type" value="Genomic_DNA"/>
</dbReference>
<comment type="caution">
    <text evidence="3">The sequence shown here is derived from an EMBL/GenBank/DDBJ whole genome shotgun (WGS) entry which is preliminary data.</text>
</comment>